<evidence type="ECO:0000313" key="3">
    <source>
        <dbReference type="EMBL" id="KAJ3746135.1"/>
    </source>
</evidence>
<dbReference type="AlphaFoldDB" id="A0A9W8TYY5"/>
<dbReference type="InterPro" id="IPR027417">
    <property type="entry name" value="P-loop_NTPase"/>
</dbReference>
<dbReference type="PANTHER" id="PTHR16184:SF6">
    <property type="entry name" value="ELONGATOR COMPLEX PROTEIN 6"/>
    <property type="match status" value="1"/>
</dbReference>
<gene>
    <name evidence="3" type="ORF">DFH05DRAFT_1394597</name>
</gene>
<evidence type="ECO:0008006" key="5">
    <source>
        <dbReference type="Google" id="ProtNLM"/>
    </source>
</evidence>
<dbReference type="PANTHER" id="PTHR16184">
    <property type="entry name" value="ELONGATOR COMPLEX PROTEIN 6"/>
    <property type="match status" value="1"/>
</dbReference>
<dbReference type="Pfam" id="PF09807">
    <property type="entry name" value="ELP6"/>
    <property type="match status" value="1"/>
</dbReference>
<comment type="similarity">
    <text evidence="2">Belongs to the ELP6 family.</text>
</comment>
<sequence length="249" mass="27657">MFSPFDLPEDIFLLITDELPSPADFALCHCLVSHIKEKQNSSLRVVLSVSESLTRWQSILAKSNVNLSQQIAAKTFHFIDITSMALVQTDTDTDKVHGNPFHALYEQISSLLEEGNRDLNPGALVILDDISSLEWIGFSTSDLLRLCRALRVLCLKNQATLIIRHHIVTPGELDPLFRHLHSLCTYHLDIQPLNSGRSGDVSGQIALHSGPNAFPQSAVKTRQRSAALQYRLTDGTAIFFERGSSRGVL</sequence>
<keyword evidence="4" id="KW-1185">Reference proteome</keyword>
<evidence type="ECO:0000256" key="1">
    <source>
        <dbReference type="ARBA" id="ARBA00005043"/>
    </source>
</evidence>
<dbReference type="CDD" id="cd19495">
    <property type="entry name" value="Elp6"/>
    <property type="match status" value="1"/>
</dbReference>
<accession>A0A9W8TYY5</accession>
<reference evidence="3 4" key="1">
    <citation type="journal article" date="2023" name="Proc. Natl. Acad. Sci. U.S.A.">
        <title>A global phylogenomic analysis of the shiitake genus Lentinula.</title>
        <authorList>
            <person name="Sierra-Patev S."/>
            <person name="Min B."/>
            <person name="Naranjo-Ortiz M."/>
            <person name="Looney B."/>
            <person name="Konkel Z."/>
            <person name="Slot J.C."/>
            <person name="Sakamoto Y."/>
            <person name="Steenwyk J.L."/>
            <person name="Rokas A."/>
            <person name="Carro J."/>
            <person name="Camarero S."/>
            <person name="Ferreira P."/>
            <person name="Molpeceres G."/>
            <person name="Ruiz-Duenas F.J."/>
            <person name="Serrano A."/>
            <person name="Henrissat B."/>
            <person name="Drula E."/>
            <person name="Hughes K.W."/>
            <person name="Mata J.L."/>
            <person name="Ishikawa N.K."/>
            <person name="Vargas-Isla R."/>
            <person name="Ushijima S."/>
            <person name="Smith C.A."/>
            <person name="Donoghue J."/>
            <person name="Ahrendt S."/>
            <person name="Andreopoulos W."/>
            <person name="He G."/>
            <person name="LaButti K."/>
            <person name="Lipzen A."/>
            <person name="Ng V."/>
            <person name="Riley R."/>
            <person name="Sandor L."/>
            <person name="Barry K."/>
            <person name="Martinez A.T."/>
            <person name="Xiao Y."/>
            <person name="Gibbons J.G."/>
            <person name="Terashima K."/>
            <person name="Grigoriev I.V."/>
            <person name="Hibbett D."/>
        </authorList>
    </citation>
    <scope>NUCLEOTIDE SEQUENCE [LARGE SCALE GENOMIC DNA]</scope>
    <source>
        <strain evidence="3 4">TFB7810</strain>
    </source>
</reference>
<dbReference type="GO" id="GO:0033588">
    <property type="term" value="C:elongator holoenzyme complex"/>
    <property type="evidence" value="ECO:0007669"/>
    <property type="project" value="InterPro"/>
</dbReference>
<name>A0A9W8TYY5_9AGAR</name>
<dbReference type="EMBL" id="JANVFU010000004">
    <property type="protein sequence ID" value="KAJ3746135.1"/>
    <property type="molecule type" value="Genomic_DNA"/>
</dbReference>
<dbReference type="GO" id="GO:0002098">
    <property type="term" value="P:tRNA wobble uridine modification"/>
    <property type="evidence" value="ECO:0007669"/>
    <property type="project" value="InterPro"/>
</dbReference>
<comment type="pathway">
    <text evidence="1">tRNA modification; 5-methoxycarbonylmethyl-2-thiouridine-tRNA biosynthesis.</text>
</comment>
<dbReference type="InterPro" id="IPR018627">
    <property type="entry name" value="ELP6"/>
</dbReference>
<protein>
    <recommendedName>
        <fullName evidence="5">Elongator complex protein 6</fullName>
    </recommendedName>
</protein>
<dbReference type="Gene3D" id="3.40.50.300">
    <property type="entry name" value="P-loop containing nucleotide triphosphate hydrolases"/>
    <property type="match status" value="1"/>
</dbReference>
<proteinExistence type="inferred from homology"/>
<evidence type="ECO:0000256" key="2">
    <source>
        <dbReference type="ARBA" id="ARBA00008837"/>
    </source>
</evidence>
<comment type="caution">
    <text evidence="3">The sequence shown here is derived from an EMBL/GenBank/DDBJ whole genome shotgun (WGS) entry which is preliminary data.</text>
</comment>
<dbReference type="Proteomes" id="UP001142393">
    <property type="component" value="Unassembled WGS sequence"/>
</dbReference>
<evidence type="ECO:0000313" key="4">
    <source>
        <dbReference type="Proteomes" id="UP001142393"/>
    </source>
</evidence>
<organism evidence="3 4">
    <name type="scientific">Lentinula detonsa</name>
    <dbReference type="NCBI Taxonomy" id="2804962"/>
    <lineage>
        <taxon>Eukaryota</taxon>
        <taxon>Fungi</taxon>
        <taxon>Dikarya</taxon>
        <taxon>Basidiomycota</taxon>
        <taxon>Agaricomycotina</taxon>
        <taxon>Agaricomycetes</taxon>
        <taxon>Agaricomycetidae</taxon>
        <taxon>Agaricales</taxon>
        <taxon>Marasmiineae</taxon>
        <taxon>Omphalotaceae</taxon>
        <taxon>Lentinula</taxon>
    </lineage>
</organism>